<accession>A0A364NBN6</accession>
<feature type="region of interest" description="Disordered" evidence="4">
    <location>
        <begin position="1047"/>
        <end position="1075"/>
    </location>
</feature>
<gene>
    <name evidence="6" type="ORF">DDE83_001806</name>
</gene>
<feature type="compositionally biased region" description="Pro residues" evidence="4">
    <location>
        <begin position="460"/>
        <end position="473"/>
    </location>
</feature>
<feature type="compositionally biased region" description="Basic and acidic residues" evidence="4">
    <location>
        <begin position="2144"/>
        <end position="2180"/>
    </location>
</feature>
<dbReference type="InterPro" id="IPR050740">
    <property type="entry name" value="Aldehyde_DH_Superfamily"/>
</dbReference>
<feature type="compositionally biased region" description="Acidic residues" evidence="4">
    <location>
        <begin position="484"/>
        <end position="493"/>
    </location>
</feature>
<evidence type="ECO:0000256" key="3">
    <source>
        <dbReference type="ARBA" id="ARBA00023002"/>
    </source>
</evidence>
<evidence type="ECO:0000256" key="1">
    <source>
        <dbReference type="ARBA" id="ARBA00005176"/>
    </source>
</evidence>
<evidence type="ECO:0000259" key="5">
    <source>
        <dbReference type="Pfam" id="PF00171"/>
    </source>
</evidence>
<feature type="compositionally biased region" description="Basic residues" evidence="4">
    <location>
        <begin position="1060"/>
        <end position="1069"/>
    </location>
</feature>
<dbReference type="InterPro" id="IPR016163">
    <property type="entry name" value="Ald_DH_C"/>
</dbReference>
<dbReference type="Gene3D" id="3.40.605.10">
    <property type="entry name" value="Aldehyde Dehydrogenase, Chain A, domain 1"/>
    <property type="match status" value="1"/>
</dbReference>
<dbReference type="GO" id="GO:0004777">
    <property type="term" value="F:succinate-semialdehyde dehydrogenase (NAD+) activity"/>
    <property type="evidence" value="ECO:0007669"/>
    <property type="project" value="TreeGrafter"/>
</dbReference>
<feature type="compositionally biased region" description="Polar residues" evidence="4">
    <location>
        <begin position="1854"/>
        <end position="1863"/>
    </location>
</feature>
<protein>
    <submittedName>
        <fullName evidence="6">Succinate-semialdehyde dehydrogenase</fullName>
    </submittedName>
</protein>
<dbReference type="InterPro" id="IPR015590">
    <property type="entry name" value="Aldehyde_DH_dom"/>
</dbReference>
<proteinExistence type="inferred from homology"/>
<dbReference type="Pfam" id="PF00171">
    <property type="entry name" value="Aldedh"/>
    <property type="match status" value="1"/>
</dbReference>
<dbReference type="STRING" id="183478.A0A364NBN6"/>
<keyword evidence="7" id="KW-1185">Reference proteome</keyword>
<feature type="compositionally biased region" description="Basic residues" evidence="4">
    <location>
        <begin position="2036"/>
        <end position="2053"/>
    </location>
</feature>
<reference evidence="7" key="1">
    <citation type="submission" date="2018-05" db="EMBL/GenBank/DDBJ databases">
        <title>Draft genome sequence of Stemphylium lycopersici strain CIDEFI 213.</title>
        <authorList>
            <person name="Medina R."/>
            <person name="Franco M.E.E."/>
            <person name="Lucentini C.G."/>
            <person name="Saparrat M.C.N."/>
            <person name="Balatti P.A."/>
        </authorList>
    </citation>
    <scope>NUCLEOTIDE SEQUENCE [LARGE SCALE GENOMIC DNA]</scope>
    <source>
        <strain evidence="7">CIDEFI 213</strain>
    </source>
</reference>
<dbReference type="Pfam" id="PF10309">
    <property type="entry name" value="NCBP3"/>
    <property type="match status" value="1"/>
</dbReference>
<dbReference type="GO" id="GO:0003729">
    <property type="term" value="F:mRNA binding"/>
    <property type="evidence" value="ECO:0007669"/>
    <property type="project" value="InterPro"/>
</dbReference>
<evidence type="ECO:0000313" key="7">
    <source>
        <dbReference type="Proteomes" id="UP000249619"/>
    </source>
</evidence>
<dbReference type="Gene3D" id="3.40.309.10">
    <property type="entry name" value="Aldehyde Dehydrogenase, Chain A, domain 2"/>
    <property type="match status" value="1"/>
</dbReference>
<feature type="compositionally biased region" description="Pro residues" evidence="4">
    <location>
        <begin position="505"/>
        <end position="519"/>
    </location>
</feature>
<sequence length="2216" mass="245514">MASHGKVFDLFDDRYLELQDVVGNVEPLPTLVPYEQYKQHLITYRMDTSHDIFLALLQDFTERKAIETGKELWTWYVQWHVDETATNQPMAVLHSPKKPRLDFGKPNLPNAQRSQPKAGLITAQTRVLDPELMHEEDMLRILVDIVQVNNAMVPNFIEFLYRWIDFYEGDGKALKAALRGEIPSLWDFEYHPIVVPGDVKKKVHEANDGTKDENSQMGTKTPKRSHAEELAQSSPTKKMRERPDLAALERKAEESERLQYREVHFGIQPPKLNEPLPPLINIPRDPQKRSKYYASCFKSRQRAFYMLMEAGVTAQHMRDYKRGQRKNVKDTPFVEGDGLRNYEQDAQTAQKAFLEKEKHMKKQMEIAISTRLAEEVHDADCRIVPEGASGVPIIPATAAHVHRPGIAGQMLRKIQHSRDEIEQKVNIVPAPLVGKMKSKLFEGAKDREAVLGPLRASPVLPTPAPRTPRPPAVDPRFEAFGSSSDEDSDDEGSDGSNRMRLPSRPSLPPPPHLPRPSLPPLAHNLRPSQAHQVFDSSIGLSTLQQNTLGHMGFPSPATTPSRTPTPPRLADFMKNITPEQAQQLLSQLNQNTGQLPAASSGVIVAGDQDAQDASSLEPLPDSILRPSNPPARVGQTLQSSLPVLALPRAPVITISPPHAPINGSQHQAPRDFGGSYNPFTMQPPTALADPHASSSFNPDPALLPMALDVADSTNGVSPYPAMHGMAQHAPPQQLTPSEQPQPYNYRPNLAQQTYVLPYPVAPGLLSPAPPPAFAQRLVATQQEQGNSGSGQGLQQQGTCMLVHQRTPPPLNGTKGQLIASQPQLDPRPPIPFLTPLRPGMQRSAPSPLNLLAPLSPLSSLAPSLLSTSPFATSRHGIPLQVYFPKLLVPGNTIGPGGAKLGDGGSAETDAFLLGHAHPGSGKITFNKAVFLPVGVWRNAVERVRKGLPHRAAYEKMKEVYSFIVSAPPAKRERELTKRWRVSKGRMTASERGAVWEGWGVEVDRGVSLSREERNGAVLHDRIIGGDSKVDKERERRRREIEEMLEEEEAVEDMDMEMSRSRRPHTRNVNHHTPLSPLDRLIDPGITTQINPFDINIKHPVELVFRDRRRRLAAMAAFQSADLVTFMLWKESEEGFVAQVSSPPVGLMSQTRTLAPSEAMPLDIPAPKPEPPPGKGRALQSTDTEINGSMGSERKHQLPFKLNNPELLHNLSFVNGDWVRAKSGKTFEVVDPGTGKPWIECPTNDASDVDDAVKSSYESFQKYKKISPRQRAQMLYRWDALIKENREDIATILVYETGKPRAEAYGEIDYSTGFTWWFAGEAERIQGTVFTPALPNRRIFTIKQPLGVAVALVPWNFPIAMILRKAGAALAAGCTMIVKPSPETPITVLTLAYLAQQAGFPKGALNVLTTDLDKTPELSEALCRHPLVSKVTFTGSTRVGKLVAKMCADNLKKVTLELGGNCPVLIFDDANIEQALGQIFALKYRHAGQACITANRIYVQSGIFDTFLERWNAETQKIVVGHGADEKTTMGPVTTPRGIEKALALVEDARKKGAKIHTGGKKVEKDGGYFFEPTVITHVTPDMSIANEEAFAPISTFIKFDKEDEAVKAANDTSMGLASYCFTKNVDRTWRLFENLEAGMIGLNTGNSSAAESPFGGIKQSGYGKESGKDVAVNEYLITKTGTFTLEEHGRLLSFQGYRGAPVHLPPSSFQQHLHPTQTPYNRRTSPPTTDKMDDTDMTDVAYDIDIDVGSNVAPVAQPEPQQVVEKNTAEPEGSIPAAYLEDIVVHEPWPESINLQGVSDFDPNDPLYWAMEHCQSDPRVKQLRWVNDNSVNLEYYSKEDAALALNILTHPDNGDTSNLSMQASRKAKAYSKKPDSVLMVRQSNAGDQKPRGAATRSNYYQRNPDVAGNRQREPRRKPPPKKDFLDYGDEDMGSRERTRRRSTGDESMGDSGVDRRGPRRNGRDIRDDRDNRGRGRGRQSTGRLRNDTQDVDSYRPGSRSPKEPRFGRLRGRSASPASDDEGDGRFGFAENATHAGRTRYRSRSRSHNNRRRREPSADRWTHDRANYDRAGGNTGGGRWQKDAFFVDTSPMGNHHRSNAIDVKRGSGNSLLSRMTKDGQPVVPQQKRSLADRITRDSDDDPEELFGRLKNDNRDPHVTDFSEPARPRRGLADRISRDTDMSIRGQGRTSSQEGINIRGSAERSGSGINIRGVASGA</sequence>
<evidence type="ECO:0000313" key="6">
    <source>
        <dbReference type="EMBL" id="RAR14774.1"/>
    </source>
</evidence>
<dbReference type="InterPro" id="IPR016162">
    <property type="entry name" value="Ald_DH_N"/>
</dbReference>
<dbReference type="GO" id="GO:0009450">
    <property type="term" value="P:gamma-aminobutyric acid catabolic process"/>
    <property type="evidence" value="ECO:0007669"/>
    <property type="project" value="TreeGrafter"/>
</dbReference>
<comment type="similarity">
    <text evidence="2">Belongs to the aldehyde dehydrogenase family.</text>
</comment>
<feature type="region of interest" description="Disordered" evidence="4">
    <location>
        <begin position="1851"/>
        <end position="2079"/>
    </location>
</feature>
<comment type="caution">
    <text evidence="6">The sequence shown here is derived from an EMBL/GenBank/DDBJ whole genome shotgun (WGS) entry which is preliminary data.</text>
</comment>
<feature type="compositionally biased region" description="Basic and acidic residues" evidence="4">
    <location>
        <begin position="1952"/>
        <end position="1973"/>
    </location>
</feature>
<feature type="region of interest" description="Disordered" evidence="4">
    <location>
        <begin position="205"/>
        <end position="244"/>
    </location>
</feature>
<feature type="region of interest" description="Disordered" evidence="4">
    <location>
        <begin position="452"/>
        <end position="524"/>
    </location>
</feature>
<feature type="compositionally biased region" description="Basic and acidic residues" evidence="4">
    <location>
        <begin position="2054"/>
        <end position="2067"/>
    </location>
</feature>
<feature type="compositionally biased region" description="Polar residues" evidence="4">
    <location>
        <begin position="1710"/>
        <end position="1723"/>
    </location>
</feature>
<feature type="compositionally biased region" description="Low complexity" evidence="4">
    <location>
        <begin position="494"/>
        <end position="504"/>
    </location>
</feature>
<comment type="pathway">
    <text evidence="1">Amino-acid degradation; 4-aminobutanoate degradation.</text>
</comment>
<dbReference type="GO" id="GO:0005737">
    <property type="term" value="C:cytoplasm"/>
    <property type="evidence" value="ECO:0007669"/>
    <property type="project" value="TreeGrafter"/>
</dbReference>
<dbReference type="PANTHER" id="PTHR43353:SF7">
    <property type="entry name" value="SUCCINATE SEMIALDEHYDE DEHYDROGENASE (EUROFUNG)"/>
    <property type="match status" value="1"/>
</dbReference>
<dbReference type="PANTHER" id="PTHR43353">
    <property type="entry name" value="SUCCINATE-SEMIALDEHYDE DEHYDROGENASE, MITOCHONDRIAL"/>
    <property type="match status" value="1"/>
</dbReference>
<keyword evidence="3" id="KW-0560">Oxidoreductase</keyword>
<feature type="domain" description="Aldehyde dehydrogenase" evidence="5">
    <location>
        <begin position="1217"/>
        <end position="1680"/>
    </location>
</feature>
<dbReference type="CDD" id="cd07103">
    <property type="entry name" value="ALDH_F5_SSADH_GabD"/>
    <property type="match status" value="1"/>
</dbReference>
<dbReference type="GO" id="GO:0000340">
    <property type="term" value="F:RNA 7-methylguanosine cap binding"/>
    <property type="evidence" value="ECO:0007669"/>
    <property type="project" value="InterPro"/>
</dbReference>
<organism evidence="6 7">
    <name type="scientific">Stemphylium lycopersici</name>
    <name type="common">Tomato gray leaf spot disease fungus</name>
    <name type="synonym">Thyrospora lycopersici</name>
    <dbReference type="NCBI Taxonomy" id="183478"/>
    <lineage>
        <taxon>Eukaryota</taxon>
        <taxon>Fungi</taxon>
        <taxon>Dikarya</taxon>
        <taxon>Ascomycota</taxon>
        <taxon>Pezizomycotina</taxon>
        <taxon>Dothideomycetes</taxon>
        <taxon>Pleosporomycetidae</taxon>
        <taxon>Pleosporales</taxon>
        <taxon>Pleosporineae</taxon>
        <taxon>Pleosporaceae</taxon>
        <taxon>Stemphylium</taxon>
    </lineage>
</organism>
<evidence type="ECO:0000256" key="2">
    <source>
        <dbReference type="ARBA" id="ARBA00009986"/>
    </source>
</evidence>
<evidence type="ECO:0000256" key="4">
    <source>
        <dbReference type="SAM" id="MobiDB-lite"/>
    </source>
</evidence>
<feature type="region of interest" description="Disordered" evidence="4">
    <location>
        <begin position="612"/>
        <end position="633"/>
    </location>
</feature>
<dbReference type="EMBL" id="QGDH01000018">
    <property type="protein sequence ID" value="RAR14774.1"/>
    <property type="molecule type" value="Genomic_DNA"/>
</dbReference>
<dbReference type="SUPFAM" id="SSF53720">
    <property type="entry name" value="ALDH-like"/>
    <property type="match status" value="1"/>
</dbReference>
<dbReference type="Proteomes" id="UP000249619">
    <property type="component" value="Unassembled WGS sequence"/>
</dbReference>
<dbReference type="InterPro" id="IPR016161">
    <property type="entry name" value="Ald_DH/histidinol_DH"/>
</dbReference>
<dbReference type="InterPro" id="IPR019416">
    <property type="entry name" value="NCBP3"/>
</dbReference>
<feature type="compositionally biased region" description="Basic and acidic residues" evidence="4">
    <location>
        <begin position="205"/>
        <end position="214"/>
    </location>
</feature>
<feature type="region of interest" description="Disordered" evidence="4">
    <location>
        <begin position="1710"/>
        <end position="1735"/>
    </location>
</feature>
<dbReference type="FunFam" id="3.40.309.10:FF:000004">
    <property type="entry name" value="Succinate-semialdehyde dehydrogenase I"/>
    <property type="match status" value="1"/>
</dbReference>
<dbReference type="FunFam" id="3.40.605.10:FF:000023">
    <property type="entry name" value="Succinate-semialdehyde dehydrogenase (Eurofung)"/>
    <property type="match status" value="1"/>
</dbReference>
<feature type="region of interest" description="Disordered" evidence="4">
    <location>
        <begin position="2113"/>
        <end position="2216"/>
    </location>
</feature>
<name>A0A364NBN6_STELY</name>